<organism evidence="3 4">
    <name type="scientific">Meganyctiphanes norvegica</name>
    <name type="common">Northern krill</name>
    <name type="synonym">Thysanopoda norvegica</name>
    <dbReference type="NCBI Taxonomy" id="48144"/>
    <lineage>
        <taxon>Eukaryota</taxon>
        <taxon>Metazoa</taxon>
        <taxon>Ecdysozoa</taxon>
        <taxon>Arthropoda</taxon>
        <taxon>Crustacea</taxon>
        <taxon>Multicrustacea</taxon>
        <taxon>Malacostraca</taxon>
        <taxon>Eumalacostraca</taxon>
        <taxon>Eucarida</taxon>
        <taxon>Euphausiacea</taxon>
        <taxon>Euphausiidae</taxon>
        <taxon>Meganyctiphanes</taxon>
    </lineage>
</organism>
<dbReference type="SUPFAM" id="SSF49899">
    <property type="entry name" value="Concanavalin A-like lectins/glucanases"/>
    <property type="match status" value="1"/>
</dbReference>
<dbReference type="GO" id="GO:0005509">
    <property type="term" value="F:calcium ion binding"/>
    <property type="evidence" value="ECO:0007669"/>
    <property type="project" value="InterPro"/>
</dbReference>
<dbReference type="PANTHER" id="PTHR10199:SF100">
    <property type="entry name" value="THROMBOSPONDIN, ISOFORM A"/>
    <property type="match status" value="1"/>
</dbReference>
<evidence type="ECO:0000259" key="2">
    <source>
        <dbReference type="PROSITE" id="PS51236"/>
    </source>
</evidence>
<dbReference type="Pfam" id="PF02412">
    <property type="entry name" value="TSP_3"/>
    <property type="match status" value="1"/>
</dbReference>
<comment type="caution">
    <text evidence="3">The sequence shown here is derived from an EMBL/GenBank/DDBJ whole genome shotgun (WGS) entry which is preliminary data.</text>
</comment>
<dbReference type="InterPro" id="IPR013320">
    <property type="entry name" value="ConA-like_dom_sf"/>
</dbReference>
<dbReference type="Proteomes" id="UP001497623">
    <property type="component" value="Unassembled WGS sequence"/>
</dbReference>
<keyword evidence="4" id="KW-1185">Reference proteome</keyword>
<dbReference type="GO" id="GO:0005576">
    <property type="term" value="C:extracellular region"/>
    <property type="evidence" value="ECO:0007669"/>
    <property type="project" value="InterPro"/>
</dbReference>
<dbReference type="PANTHER" id="PTHR10199">
    <property type="entry name" value="THROMBOSPONDIN"/>
    <property type="match status" value="1"/>
</dbReference>
<proteinExistence type="predicted"/>
<dbReference type="Gene3D" id="2.60.120.200">
    <property type="match status" value="1"/>
</dbReference>
<evidence type="ECO:0000313" key="4">
    <source>
        <dbReference type="Proteomes" id="UP001497623"/>
    </source>
</evidence>
<feature type="non-terminal residue" evidence="3">
    <location>
        <position position="1"/>
    </location>
</feature>
<name>A0AAV2QXQ5_MEGNR</name>
<evidence type="ECO:0000313" key="3">
    <source>
        <dbReference type="EMBL" id="CAL4106126.1"/>
    </source>
</evidence>
<dbReference type="EMBL" id="CAXKWB010012967">
    <property type="protein sequence ID" value="CAL4106126.1"/>
    <property type="molecule type" value="Genomic_DNA"/>
</dbReference>
<dbReference type="PROSITE" id="PS51236">
    <property type="entry name" value="TSP_CTER"/>
    <property type="match status" value="1"/>
</dbReference>
<protein>
    <recommendedName>
        <fullName evidence="2">TSP C-terminal domain-containing protein</fullName>
    </recommendedName>
</protein>
<dbReference type="InterPro" id="IPR003367">
    <property type="entry name" value="Thrombospondin_3-like_rpt"/>
</dbReference>
<evidence type="ECO:0000256" key="1">
    <source>
        <dbReference type="ARBA" id="ARBA00022536"/>
    </source>
</evidence>
<keyword evidence="1" id="KW-0245">EGF-like domain</keyword>
<dbReference type="InterPro" id="IPR008859">
    <property type="entry name" value="Thrombospondin_C"/>
</dbReference>
<feature type="non-terminal residue" evidence="3">
    <location>
        <position position="279"/>
    </location>
</feature>
<feature type="domain" description="TSP C-terminal" evidence="2">
    <location>
        <begin position="41"/>
        <end position="255"/>
    </location>
</feature>
<accession>A0AAV2QXQ5</accession>
<dbReference type="GO" id="GO:0007155">
    <property type="term" value="P:cell adhesion"/>
    <property type="evidence" value="ECO:0007669"/>
    <property type="project" value="InterPro"/>
</dbReference>
<gene>
    <name evidence="3" type="ORF">MNOR_LOCUS18262</name>
</gene>
<sequence>LVHNPSQRSNDPCLNDIDNDGIDNFLDNCPNNSLIAKTDFRTFQQVDLDPVEASQADPIWVIKNGGAEITQTENSDPGLFFGNDVFGGVDFEGTFYIEDTRDDDYAGVVFSYQSNARFYMMQWKKRYQRYWLSSPFVAEGEPAITLKRVDSKTGPGDALRNALWHTGSIPDQTELLWTDPRNVGWEDNVAYRWQLIHRPQIGLIRLRVLKGATLVADSGNIFDNEIKGGRLGAFVFSQEDVIWSNLGYRCNDEVPQNVYDDLTADLQKKVDIDHSWNWW</sequence>
<dbReference type="FunFam" id="2.60.120.200:FF:000002">
    <property type="entry name" value="Thrombospondin 3"/>
    <property type="match status" value="1"/>
</dbReference>
<reference evidence="3 4" key="1">
    <citation type="submission" date="2024-05" db="EMBL/GenBank/DDBJ databases">
        <authorList>
            <person name="Wallberg A."/>
        </authorList>
    </citation>
    <scope>NUCLEOTIDE SEQUENCE [LARGE SCALE GENOMIC DNA]</scope>
</reference>
<dbReference type="Pfam" id="PF05735">
    <property type="entry name" value="TSP_C"/>
    <property type="match status" value="1"/>
</dbReference>
<dbReference type="AlphaFoldDB" id="A0AAV2QXQ5"/>